<dbReference type="SUPFAM" id="SSF53474">
    <property type="entry name" value="alpha/beta-Hydrolases"/>
    <property type="match status" value="1"/>
</dbReference>
<dbReference type="Gene3D" id="3.40.50.1820">
    <property type="entry name" value="alpha/beta hydrolase"/>
    <property type="match status" value="1"/>
</dbReference>
<evidence type="ECO:0000313" key="4">
    <source>
        <dbReference type="EMBL" id="ARR97043.1"/>
    </source>
</evidence>
<dbReference type="InterPro" id="IPR029058">
    <property type="entry name" value="AB_hydrolase_fold"/>
</dbReference>
<reference evidence="4" key="1">
    <citation type="journal article" date="2016" name="Angew. Chem. Int. Ed. Engl.">
        <title>Discovery of a Mosaic-Like Biosynthetic Assembly Line with a Decarboxylative Off-Loading Mechanism through a Combination of Genome Mining and Imaging.</title>
        <authorList>
            <person name="Mir Mohseni M."/>
            <person name="Hoever T."/>
            <person name="Barra L."/>
            <person name="Kaiser M."/>
            <person name="Dorrestein P.C."/>
            <person name="Dickschat J.S."/>
            <person name="Schaeberle T.F."/>
        </authorList>
    </citation>
    <scope>NUCLEOTIDE SEQUENCE</scope>
    <source>
        <strain evidence="4">B060</strain>
    </source>
</reference>
<evidence type="ECO:0000256" key="1">
    <source>
        <dbReference type="ARBA" id="ARBA00007169"/>
    </source>
</evidence>
<name>A0A2Z2H058_9CHLR</name>
<dbReference type="Pfam" id="PF00975">
    <property type="entry name" value="Thioesterase"/>
    <property type="match status" value="1"/>
</dbReference>
<dbReference type="GO" id="GO:0008610">
    <property type="term" value="P:lipid biosynthetic process"/>
    <property type="evidence" value="ECO:0007669"/>
    <property type="project" value="TreeGrafter"/>
</dbReference>
<dbReference type="PANTHER" id="PTHR11487:SF0">
    <property type="entry name" value="S-ACYL FATTY ACID SYNTHASE THIOESTERASE, MEDIUM CHAIN"/>
    <property type="match status" value="1"/>
</dbReference>
<feature type="domain" description="Thioesterase TesA-like" evidence="3">
    <location>
        <begin position="17"/>
        <end position="202"/>
    </location>
</feature>
<accession>A0A2Z2H058</accession>
<keyword evidence="2" id="KW-0378">Hydrolase</keyword>
<dbReference type="AlphaFoldDB" id="A0A2Z2H058"/>
<comment type="similarity">
    <text evidence="1">Belongs to the thioesterase family.</text>
</comment>
<proteinExistence type="inferred from homology"/>
<dbReference type="InterPro" id="IPR020802">
    <property type="entry name" value="TesA-like"/>
</dbReference>
<sequence length="243" mass="27426">MASLIKALAPDPQLPQLFLFPFAGGTANSYRGLANALKSHFSVYAIDPQGHINRQEPLLDDLETMVEAYLAALLPLIKPDFTLFGHSLGGAVVYRLTQRLEQLGHAPVTVFISGYHPPHISDKSTAYLNDDQFLEHIEAMGGVPPEIGQDQSFMRYFLPIFRADFRATETFIHSDRTKIKAPVFVLNGDKDDDAIKHMQEWSYWLNQVRYRIFSGPHMYLSSQPELIATYIIECNQAISIVDE</sequence>
<evidence type="ECO:0000256" key="2">
    <source>
        <dbReference type="ARBA" id="ARBA00022801"/>
    </source>
</evidence>
<dbReference type="GO" id="GO:0016787">
    <property type="term" value="F:hydrolase activity"/>
    <property type="evidence" value="ECO:0007669"/>
    <property type="project" value="UniProtKB-KW"/>
</dbReference>
<dbReference type="SMART" id="SM00824">
    <property type="entry name" value="PKS_TE"/>
    <property type="match status" value="1"/>
</dbReference>
<protein>
    <submittedName>
        <fullName evidence="4">SphJ</fullName>
    </submittedName>
</protein>
<dbReference type="PANTHER" id="PTHR11487">
    <property type="entry name" value="THIOESTERASE"/>
    <property type="match status" value="1"/>
</dbReference>
<dbReference type="InterPro" id="IPR001031">
    <property type="entry name" value="Thioesterase"/>
</dbReference>
<dbReference type="InterPro" id="IPR012223">
    <property type="entry name" value="TEII"/>
</dbReference>
<organism evidence="4">
    <name type="scientific">Herpetosiphon sp. B060</name>
    <dbReference type="NCBI Taxonomy" id="2002978"/>
    <lineage>
        <taxon>Bacteria</taxon>
        <taxon>Bacillati</taxon>
        <taxon>Chloroflexota</taxon>
        <taxon>Chloroflexia</taxon>
        <taxon>Herpetosiphonales</taxon>
        <taxon>Herpetosiphonaceae</taxon>
        <taxon>Herpetosiphon</taxon>
    </lineage>
</organism>
<evidence type="ECO:0000259" key="3">
    <source>
        <dbReference type="SMART" id="SM00824"/>
    </source>
</evidence>
<dbReference type="EMBL" id="KX765816">
    <property type="protein sequence ID" value="ARR97043.1"/>
    <property type="molecule type" value="Genomic_DNA"/>
</dbReference>